<dbReference type="eggNOG" id="COG1653">
    <property type="taxonomic scope" value="Bacteria"/>
</dbReference>
<name>V2XYP8_9FIRM</name>
<dbReference type="PANTHER" id="PTHR30061">
    <property type="entry name" value="MALTOSE-BINDING PERIPLASMIC PROTEIN"/>
    <property type="match status" value="1"/>
</dbReference>
<keyword evidence="7" id="KW-1185">Reference proteome</keyword>
<dbReference type="GO" id="GO:1901982">
    <property type="term" value="F:maltose binding"/>
    <property type="evidence" value="ECO:0007669"/>
    <property type="project" value="TreeGrafter"/>
</dbReference>
<evidence type="ECO:0000256" key="1">
    <source>
        <dbReference type="ARBA" id="ARBA00008520"/>
    </source>
</evidence>
<accession>V2XYP8</accession>
<dbReference type="GO" id="GO:0015768">
    <property type="term" value="P:maltose transport"/>
    <property type="evidence" value="ECO:0007669"/>
    <property type="project" value="TreeGrafter"/>
</dbReference>
<dbReference type="STRING" id="592026.GCWU0000282_002987"/>
<comment type="similarity">
    <text evidence="1">Belongs to the bacterial solute-binding protein 1 family.</text>
</comment>
<dbReference type="HOGENOM" id="CLU_031285_10_2_9"/>
<feature type="signal peptide" evidence="5">
    <location>
        <begin position="1"/>
        <end position="21"/>
    </location>
</feature>
<dbReference type="GO" id="GO:0042956">
    <property type="term" value="P:maltodextrin transmembrane transport"/>
    <property type="evidence" value="ECO:0007669"/>
    <property type="project" value="TreeGrafter"/>
</dbReference>
<evidence type="ECO:0000256" key="2">
    <source>
        <dbReference type="ARBA" id="ARBA00022448"/>
    </source>
</evidence>
<dbReference type="RefSeq" id="WP_023355829.1">
    <property type="nucleotide sequence ID" value="NZ_KI535370.1"/>
</dbReference>
<proteinExistence type="inferred from homology"/>
<dbReference type="SUPFAM" id="SSF53850">
    <property type="entry name" value="Periplasmic binding protein-like II"/>
    <property type="match status" value="1"/>
</dbReference>
<dbReference type="Gene3D" id="3.40.190.10">
    <property type="entry name" value="Periplasmic binding protein-like II"/>
    <property type="match status" value="1"/>
</dbReference>
<feature type="region of interest" description="Disordered" evidence="4">
    <location>
        <begin position="26"/>
        <end position="46"/>
    </location>
</feature>
<dbReference type="PANTHER" id="PTHR30061:SF50">
    <property type="entry name" value="MALTOSE_MALTODEXTRIN-BINDING PERIPLASMIC PROTEIN"/>
    <property type="match status" value="1"/>
</dbReference>
<evidence type="ECO:0000256" key="5">
    <source>
        <dbReference type="SAM" id="SignalP"/>
    </source>
</evidence>
<dbReference type="PROSITE" id="PS51257">
    <property type="entry name" value="PROKAR_LIPOPROTEIN"/>
    <property type="match status" value="1"/>
</dbReference>
<protein>
    <submittedName>
        <fullName evidence="6">ABC transporter, solute-binding protein</fullName>
    </submittedName>
</protein>
<sequence>MKKILSMLLVVTLLFSMVACGSKTTTEDKKMASETKSGSQAASNKESTGATDKITLKIANYAILEKGYTEFWENAKTKFEEKYPNVTIEWVTAPYAEILNTVINMAGGGDKVDLMFGEMIWMPALMDAGLAAPLEGVIDKDFLDDYYPEILEAFTVDGHLYGLPLYSSPSILLYNKKIFEKAGLDPNKAPTTYQEMLQMAEKISQLKTDDGNKIYAFGQSTASVPVSGISLLAYTANFGGEYLNKEGKMSLDNTGLKESLAMLKELNDKGYNPQNAKAKDLRNLFALGQLAMYYDNSWGFNGVKSINPDAVNFTATAVPLKGEGGSGQSILQAHTFFAFDNGAAQMEAAKNFMQFIISPEILSEYLKNVTPAFAVRKSMETEINPLLEQSKSANTNLAPLPMITNLNDFALEVCGLAQAITVGGEEVEPALENFKKSAATILNQ</sequence>
<keyword evidence="2" id="KW-0813">Transport</keyword>
<dbReference type="AlphaFoldDB" id="V2XYP8"/>
<reference evidence="6 7" key="1">
    <citation type="submission" date="2013-06" db="EMBL/GenBank/DDBJ databases">
        <authorList>
            <person name="Weinstock G."/>
            <person name="Sodergren E."/>
            <person name="Clifton S."/>
            <person name="Fulton L."/>
            <person name="Fulton B."/>
            <person name="Courtney L."/>
            <person name="Fronick C."/>
            <person name="Harrison M."/>
            <person name="Strong C."/>
            <person name="Farmer C."/>
            <person name="Delahaunty K."/>
            <person name="Markovic C."/>
            <person name="Hall O."/>
            <person name="Minx P."/>
            <person name="Tomlinson C."/>
            <person name="Mitreva M."/>
            <person name="Nelson J."/>
            <person name="Hou S."/>
            <person name="Wollam A."/>
            <person name="Pepin K.H."/>
            <person name="Johnson M."/>
            <person name="Bhonagiri V."/>
            <person name="Nash W.E."/>
            <person name="Warren W."/>
            <person name="Chinwalla A."/>
            <person name="Mardis E.R."/>
            <person name="Wilson R.K."/>
        </authorList>
    </citation>
    <scope>NUCLEOTIDE SEQUENCE [LARGE SCALE GENOMIC DNA]</scope>
    <source>
        <strain evidence="6 7">ATCC 51271</strain>
    </source>
</reference>
<evidence type="ECO:0000313" key="7">
    <source>
        <dbReference type="Proteomes" id="UP000018227"/>
    </source>
</evidence>
<dbReference type="InterPro" id="IPR006059">
    <property type="entry name" value="SBP"/>
</dbReference>
<organism evidence="6 7">
    <name type="scientific">Catonella morbi ATCC 51271</name>
    <dbReference type="NCBI Taxonomy" id="592026"/>
    <lineage>
        <taxon>Bacteria</taxon>
        <taxon>Bacillati</taxon>
        <taxon>Bacillota</taxon>
        <taxon>Clostridia</taxon>
        <taxon>Lachnospirales</taxon>
        <taxon>Lachnospiraceae</taxon>
        <taxon>Catonella</taxon>
    </lineage>
</organism>
<evidence type="ECO:0000256" key="3">
    <source>
        <dbReference type="ARBA" id="ARBA00022729"/>
    </source>
</evidence>
<dbReference type="Proteomes" id="UP000018227">
    <property type="component" value="Unassembled WGS sequence"/>
</dbReference>
<dbReference type="EMBL" id="ACIL03000019">
    <property type="protein sequence ID" value="ESL01868.1"/>
    <property type="molecule type" value="Genomic_DNA"/>
</dbReference>
<dbReference type="OrthoDB" id="383712at2"/>
<feature type="chain" id="PRO_5039002104" evidence="5">
    <location>
        <begin position="22"/>
        <end position="444"/>
    </location>
</feature>
<gene>
    <name evidence="6" type="ORF">GCWU0000282_002987</name>
</gene>
<dbReference type="GO" id="GO:0055052">
    <property type="term" value="C:ATP-binding cassette (ABC) transporter complex, substrate-binding subunit-containing"/>
    <property type="evidence" value="ECO:0007669"/>
    <property type="project" value="TreeGrafter"/>
</dbReference>
<comment type="caution">
    <text evidence="6">The sequence shown here is derived from an EMBL/GenBank/DDBJ whole genome shotgun (WGS) entry which is preliminary data.</text>
</comment>
<dbReference type="Pfam" id="PF13416">
    <property type="entry name" value="SBP_bac_8"/>
    <property type="match status" value="1"/>
</dbReference>
<feature type="compositionally biased region" description="Polar residues" evidence="4">
    <location>
        <begin position="34"/>
        <end position="46"/>
    </location>
</feature>
<evidence type="ECO:0000313" key="6">
    <source>
        <dbReference type="EMBL" id="ESL01868.1"/>
    </source>
</evidence>
<keyword evidence="3 5" id="KW-0732">Signal</keyword>
<evidence type="ECO:0000256" key="4">
    <source>
        <dbReference type="SAM" id="MobiDB-lite"/>
    </source>
</evidence>